<keyword evidence="10" id="KW-0067">ATP-binding</keyword>
<evidence type="ECO:0000256" key="4">
    <source>
        <dbReference type="ARBA" id="ARBA00022475"/>
    </source>
</evidence>
<dbReference type="InterPro" id="IPR005467">
    <property type="entry name" value="His_kinase_dom"/>
</dbReference>
<dbReference type="AlphaFoldDB" id="A0A4V2ZTC6"/>
<dbReference type="GO" id="GO:0005886">
    <property type="term" value="C:plasma membrane"/>
    <property type="evidence" value="ECO:0007669"/>
    <property type="project" value="UniProtKB-SubCell"/>
</dbReference>
<dbReference type="PROSITE" id="PS50109">
    <property type="entry name" value="HIS_KIN"/>
    <property type="match status" value="1"/>
</dbReference>
<organism evidence="16 17">
    <name type="scientific">Paenibacillus piri</name>
    <dbReference type="NCBI Taxonomy" id="2547395"/>
    <lineage>
        <taxon>Bacteria</taxon>
        <taxon>Bacillati</taxon>
        <taxon>Bacillota</taxon>
        <taxon>Bacilli</taxon>
        <taxon>Bacillales</taxon>
        <taxon>Paenibacillaceae</taxon>
        <taxon>Paenibacillus</taxon>
    </lineage>
</organism>
<dbReference type="InterPro" id="IPR003661">
    <property type="entry name" value="HisK_dim/P_dom"/>
</dbReference>
<dbReference type="CDD" id="cd00082">
    <property type="entry name" value="HisKA"/>
    <property type="match status" value="1"/>
</dbReference>
<keyword evidence="17" id="KW-1185">Reference proteome</keyword>
<keyword evidence="9 16" id="KW-0418">Kinase</keyword>
<comment type="subcellular location">
    <subcellularLocation>
        <location evidence="2">Cell membrane</location>
        <topology evidence="2">Multi-pass membrane protein</topology>
    </subcellularLocation>
</comment>
<dbReference type="OrthoDB" id="9815750at2"/>
<keyword evidence="5" id="KW-0597">Phosphoprotein</keyword>
<evidence type="ECO:0000256" key="13">
    <source>
        <dbReference type="ARBA" id="ARBA00023136"/>
    </source>
</evidence>
<feature type="domain" description="Histidine kinase" evidence="15">
    <location>
        <begin position="211"/>
        <end position="417"/>
    </location>
</feature>
<gene>
    <name evidence="16" type="ORF">E1757_16035</name>
</gene>
<evidence type="ECO:0000256" key="6">
    <source>
        <dbReference type="ARBA" id="ARBA00022679"/>
    </source>
</evidence>
<keyword evidence="8" id="KW-0547">Nucleotide-binding</keyword>
<dbReference type="Pfam" id="PF02518">
    <property type="entry name" value="HATPase_c"/>
    <property type="match status" value="1"/>
</dbReference>
<evidence type="ECO:0000256" key="5">
    <source>
        <dbReference type="ARBA" id="ARBA00022553"/>
    </source>
</evidence>
<evidence type="ECO:0000259" key="15">
    <source>
        <dbReference type="PROSITE" id="PS50109"/>
    </source>
</evidence>
<evidence type="ECO:0000256" key="3">
    <source>
        <dbReference type="ARBA" id="ARBA00012438"/>
    </source>
</evidence>
<evidence type="ECO:0000256" key="8">
    <source>
        <dbReference type="ARBA" id="ARBA00022741"/>
    </source>
</evidence>
<feature type="transmembrane region" description="Helical" evidence="14">
    <location>
        <begin position="135"/>
        <end position="156"/>
    </location>
</feature>
<evidence type="ECO:0000256" key="2">
    <source>
        <dbReference type="ARBA" id="ARBA00004651"/>
    </source>
</evidence>
<comment type="caution">
    <text evidence="16">The sequence shown here is derived from an EMBL/GenBank/DDBJ whole genome shotgun (WGS) entry which is preliminary data.</text>
</comment>
<dbReference type="InterPro" id="IPR011620">
    <property type="entry name" value="Sig_transdc_His_kinase_LytS_TM"/>
</dbReference>
<keyword evidence="11 14" id="KW-1133">Transmembrane helix</keyword>
<dbReference type="Proteomes" id="UP000295636">
    <property type="component" value="Unassembled WGS sequence"/>
</dbReference>
<dbReference type="InterPro" id="IPR036097">
    <property type="entry name" value="HisK_dim/P_sf"/>
</dbReference>
<dbReference type="Pfam" id="PF07694">
    <property type="entry name" value="5TM-5TMR_LYT"/>
    <property type="match status" value="1"/>
</dbReference>
<evidence type="ECO:0000313" key="16">
    <source>
        <dbReference type="EMBL" id="TDF96604.1"/>
    </source>
</evidence>
<feature type="transmembrane region" description="Helical" evidence="14">
    <location>
        <begin position="41"/>
        <end position="60"/>
    </location>
</feature>
<dbReference type="PANTHER" id="PTHR43065:SF46">
    <property type="entry name" value="C4-DICARBOXYLATE TRANSPORT SENSOR PROTEIN DCTB"/>
    <property type="match status" value="1"/>
</dbReference>
<sequence length="417" mass="47272">MQFNYALNEFLLNVFFIMFPLIFYQFVIQEKMKRHFIANTMLTYLLFGLPMVLCMFFPIVKEEEFLFDLRVIPLLLGCFYGNLTTALMLFVTLVGSRFMLGGMGAYLNLISSSISFLIFISFAKRFHSLRLVHKIVFAAALSFICKLIGISSNLLFDPDYHIQYGIMFYLFQSVLMGLTIYIIESIVRSIQLRKDLMDAEKMKVASVISASVAHEIRNPLTAVRGFIQLLGAAQLDSDKKQLYSQICLEEIDRAQQIINDYLSLAKPHDGKIEKLDLGEEIQYVSNVLSSYANLKNVQVHIHHESNLYVLGDRQKFRQSIINISKNGIEAMGERGGILTLSVIEQKDIVTVLISDTGSGMTEDQIRRLGTPYYSTKDKGTGLGTMVAFHIIQSMMGKVDIKSQVGRGTEYNIVFPKA</sequence>
<dbReference type="GO" id="GO:0005524">
    <property type="term" value="F:ATP binding"/>
    <property type="evidence" value="ECO:0007669"/>
    <property type="project" value="UniProtKB-KW"/>
</dbReference>
<feature type="transmembrane region" description="Helical" evidence="14">
    <location>
        <begin position="105"/>
        <end position="123"/>
    </location>
</feature>
<evidence type="ECO:0000313" key="17">
    <source>
        <dbReference type="Proteomes" id="UP000295636"/>
    </source>
</evidence>
<evidence type="ECO:0000256" key="7">
    <source>
        <dbReference type="ARBA" id="ARBA00022692"/>
    </source>
</evidence>
<reference evidence="16 17" key="1">
    <citation type="submission" date="2019-03" db="EMBL/GenBank/DDBJ databases">
        <title>This is whole genome sequence of Paenibacillus sp MS74 strain.</title>
        <authorList>
            <person name="Trinh H.N."/>
        </authorList>
    </citation>
    <scope>NUCLEOTIDE SEQUENCE [LARGE SCALE GENOMIC DNA]</scope>
    <source>
        <strain evidence="16 17">MS74</strain>
    </source>
</reference>
<dbReference type="SUPFAM" id="SSF47384">
    <property type="entry name" value="Homodimeric domain of signal transducing histidine kinase"/>
    <property type="match status" value="1"/>
</dbReference>
<dbReference type="PANTHER" id="PTHR43065">
    <property type="entry name" value="SENSOR HISTIDINE KINASE"/>
    <property type="match status" value="1"/>
</dbReference>
<dbReference type="Pfam" id="PF00512">
    <property type="entry name" value="HisKA"/>
    <property type="match status" value="1"/>
</dbReference>
<dbReference type="Gene3D" id="1.10.287.130">
    <property type="match status" value="1"/>
</dbReference>
<dbReference type="GO" id="GO:0000155">
    <property type="term" value="F:phosphorelay sensor kinase activity"/>
    <property type="evidence" value="ECO:0007669"/>
    <property type="project" value="InterPro"/>
</dbReference>
<dbReference type="EMBL" id="SMRT01000007">
    <property type="protein sequence ID" value="TDF96604.1"/>
    <property type="molecule type" value="Genomic_DNA"/>
</dbReference>
<keyword evidence="12" id="KW-0902">Two-component regulatory system</keyword>
<evidence type="ECO:0000256" key="10">
    <source>
        <dbReference type="ARBA" id="ARBA00022840"/>
    </source>
</evidence>
<dbReference type="RefSeq" id="WP_133229853.1">
    <property type="nucleotide sequence ID" value="NZ_SMRT01000007.1"/>
</dbReference>
<dbReference type="Gene3D" id="3.30.565.10">
    <property type="entry name" value="Histidine kinase-like ATPase, C-terminal domain"/>
    <property type="match status" value="1"/>
</dbReference>
<feature type="transmembrane region" description="Helical" evidence="14">
    <location>
        <begin position="72"/>
        <end position="93"/>
    </location>
</feature>
<dbReference type="InterPro" id="IPR004358">
    <property type="entry name" value="Sig_transdc_His_kin-like_C"/>
</dbReference>
<keyword evidence="13 14" id="KW-0472">Membrane</keyword>
<dbReference type="SMART" id="SM00387">
    <property type="entry name" value="HATPase_c"/>
    <property type="match status" value="1"/>
</dbReference>
<dbReference type="SMART" id="SM00388">
    <property type="entry name" value="HisKA"/>
    <property type="match status" value="1"/>
</dbReference>
<dbReference type="SUPFAM" id="SSF55874">
    <property type="entry name" value="ATPase domain of HSP90 chaperone/DNA topoisomerase II/histidine kinase"/>
    <property type="match status" value="1"/>
</dbReference>
<keyword evidence="4" id="KW-1003">Cell membrane</keyword>
<comment type="catalytic activity">
    <reaction evidence="1">
        <text>ATP + protein L-histidine = ADP + protein N-phospho-L-histidine.</text>
        <dbReference type="EC" id="2.7.13.3"/>
    </reaction>
</comment>
<evidence type="ECO:0000256" key="9">
    <source>
        <dbReference type="ARBA" id="ARBA00022777"/>
    </source>
</evidence>
<evidence type="ECO:0000256" key="11">
    <source>
        <dbReference type="ARBA" id="ARBA00022989"/>
    </source>
</evidence>
<evidence type="ECO:0000256" key="12">
    <source>
        <dbReference type="ARBA" id="ARBA00023012"/>
    </source>
</evidence>
<evidence type="ECO:0000256" key="1">
    <source>
        <dbReference type="ARBA" id="ARBA00000085"/>
    </source>
</evidence>
<evidence type="ECO:0000256" key="14">
    <source>
        <dbReference type="SAM" id="Phobius"/>
    </source>
</evidence>
<dbReference type="InterPro" id="IPR036890">
    <property type="entry name" value="HATPase_C_sf"/>
</dbReference>
<dbReference type="InterPro" id="IPR003594">
    <property type="entry name" value="HATPase_dom"/>
</dbReference>
<dbReference type="GO" id="GO:0071555">
    <property type="term" value="P:cell wall organization"/>
    <property type="evidence" value="ECO:0007669"/>
    <property type="project" value="InterPro"/>
</dbReference>
<feature type="transmembrane region" description="Helical" evidence="14">
    <location>
        <begin position="12"/>
        <end position="29"/>
    </location>
</feature>
<keyword evidence="7 14" id="KW-0812">Transmembrane</keyword>
<proteinExistence type="predicted"/>
<dbReference type="EC" id="2.7.13.3" evidence="3"/>
<protein>
    <recommendedName>
        <fullName evidence="3">histidine kinase</fullName>
        <ecNumber evidence="3">2.7.13.3</ecNumber>
    </recommendedName>
</protein>
<dbReference type="PRINTS" id="PR00344">
    <property type="entry name" value="BCTRLSENSOR"/>
</dbReference>
<keyword evidence="6" id="KW-0808">Transferase</keyword>
<feature type="transmembrane region" description="Helical" evidence="14">
    <location>
        <begin position="162"/>
        <end position="183"/>
    </location>
</feature>
<accession>A0A4V2ZTC6</accession>
<name>A0A4V2ZTC6_9BACL</name>